<keyword evidence="7 10" id="KW-0067">ATP-binding</keyword>
<dbReference type="Pfam" id="PF01467">
    <property type="entry name" value="CTP_transf_like"/>
    <property type="match status" value="1"/>
</dbReference>
<feature type="domain" description="Cytidyltransferase-like" evidence="11">
    <location>
        <begin position="5"/>
        <end position="162"/>
    </location>
</feature>
<dbReference type="EMBL" id="DXBF01000050">
    <property type="protein sequence ID" value="HIZ62210.1"/>
    <property type="molecule type" value="Genomic_DNA"/>
</dbReference>
<accession>A0A9D2JNP8</accession>
<dbReference type="SUPFAM" id="SSF52374">
    <property type="entry name" value="Nucleotidylyl transferase"/>
    <property type="match status" value="1"/>
</dbReference>
<evidence type="ECO:0000313" key="13">
    <source>
        <dbReference type="Proteomes" id="UP000824105"/>
    </source>
</evidence>
<evidence type="ECO:0000256" key="1">
    <source>
        <dbReference type="ARBA" id="ARBA00002324"/>
    </source>
</evidence>
<comment type="caution">
    <text evidence="12">The sequence shown here is derived from an EMBL/GenBank/DDBJ whole genome shotgun (WGS) entry which is preliminary data.</text>
</comment>
<evidence type="ECO:0000256" key="3">
    <source>
        <dbReference type="ARBA" id="ARBA00022642"/>
    </source>
</evidence>
<evidence type="ECO:0000313" key="12">
    <source>
        <dbReference type="EMBL" id="HIZ62210.1"/>
    </source>
</evidence>
<keyword evidence="4 10" id="KW-0808">Transferase</keyword>
<reference evidence="12" key="2">
    <citation type="submission" date="2021-04" db="EMBL/GenBank/DDBJ databases">
        <authorList>
            <person name="Gilroy R."/>
        </authorList>
    </citation>
    <scope>NUCLEOTIDE SEQUENCE</scope>
    <source>
        <strain evidence="12">CHK188-11489</strain>
    </source>
</reference>
<organism evidence="12 13">
    <name type="scientific">Candidatus Gemmiger avistercoris</name>
    <dbReference type="NCBI Taxonomy" id="2838606"/>
    <lineage>
        <taxon>Bacteria</taxon>
        <taxon>Bacillati</taxon>
        <taxon>Bacillota</taxon>
        <taxon>Clostridia</taxon>
        <taxon>Eubacteriales</taxon>
        <taxon>Gemmiger</taxon>
    </lineage>
</organism>
<reference evidence="12" key="1">
    <citation type="journal article" date="2021" name="PeerJ">
        <title>Extensive microbial diversity within the chicken gut microbiome revealed by metagenomics and culture.</title>
        <authorList>
            <person name="Gilroy R."/>
            <person name="Ravi A."/>
            <person name="Getino M."/>
            <person name="Pursley I."/>
            <person name="Horton D.L."/>
            <person name="Alikhan N.F."/>
            <person name="Baker D."/>
            <person name="Gharbi K."/>
            <person name="Hall N."/>
            <person name="Watson M."/>
            <person name="Adriaenssens E.M."/>
            <person name="Foster-Nyarko E."/>
            <person name="Jarju S."/>
            <person name="Secka A."/>
            <person name="Antonio M."/>
            <person name="Oren A."/>
            <person name="Chaudhuri R.R."/>
            <person name="La Ragione R."/>
            <person name="Hildebrand F."/>
            <person name="Pallen M.J."/>
        </authorList>
    </citation>
    <scope>NUCLEOTIDE SEQUENCE</scope>
    <source>
        <strain evidence="12">CHK188-11489</strain>
    </source>
</reference>
<dbReference type="PANTHER" id="PTHR39321:SF3">
    <property type="entry name" value="PHOSPHOPANTETHEINE ADENYLYLTRANSFERASE"/>
    <property type="match status" value="1"/>
</dbReference>
<evidence type="ECO:0000256" key="10">
    <source>
        <dbReference type="HAMAP-Rule" id="MF_00244"/>
    </source>
</evidence>
<dbReference type="GO" id="GO:0005524">
    <property type="term" value="F:ATP binding"/>
    <property type="evidence" value="ECO:0007669"/>
    <property type="project" value="UniProtKB-KW"/>
</dbReference>
<keyword evidence="8 10" id="KW-0520">NAD</keyword>
<dbReference type="Proteomes" id="UP000824105">
    <property type="component" value="Unassembled WGS sequence"/>
</dbReference>
<gene>
    <name evidence="10 12" type="primary">nadD</name>
    <name evidence="12" type="ORF">H9724_05520</name>
</gene>
<dbReference type="InterPro" id="IPR005248">
    <property type="entry name" value="NadD/NMNAT"/>
</dbReference>
<dbReference type="InterPro" id="IPR004821">
    <property type="entry name" value="Cyt_trans-like"/>
</dbReference>
<evidence type="ECO:0000256" key="7">
    <source>
        <dbReference type="ARBA" id="ARBA00022840"/>
    </source>
</evidence>
<evidence type="ECO:0000256" key="9">
    <source>
        <dbReference type="ARBA" id="ARBA00048721"/>
    </source>
</evidence>
<keyword evidence="5 10" id="KW-0548">Nucleotidyltransferase</keyword>
<evidence type="ECO:0000256" key="2">
    <source>
        <dbReference type="ARBA" id="ARBA00005019"/>
    </source>
</evidence>
<keyword evidence="3 10" id="KW-0662">Pyridine nucleotide biosynthesis</keyword>
<dbReference type="CDD" id="cd02165">
    <property type="entry name" value="NMNAT"/>
    <property type="match status" value="1"/>
</dbReference>
<dbReference type="InterPro" id="IPR014729">
    <property type="entry name" value="Rossmann-like_a/b/a_fold"/>
</dbReference>
<dbReference type="GO" id="GO:0004515">
    <property type="term" value="F:nicotinate-nucleotide adenylyltransferase activity"/>
    <property type="evidence" value="ECO:0007669"/>
    <property type="project" value="UniProtKB-UniRule"/>
</dbReference>
<name>A0A9D2JNP8_9FIRM</name>
<dbReference type="PANTHER" id="PTHR39321">
    <property type="entry name" value="NICOTINATE-NUCLEOTIDE ADENYLYLTRANSFERASE-RELATED"/>
    <property type="match status" value="1"/>
</dbReference>
<dbReference type="NCBIfam" id="TIGR00125">
    <property type="entry name" value="cyt_tran_rel"/>
    <property type="match status" value="1"/>
</dbReference>
<evidence type="ECO:0000259" key="11">
    <source>
        <dbReference type="Pfam" id="PF01467"/>
    </source>
</evidence>
<evidence type="ECO:0000256" key="8">
    <source>
        <dbReference type="ARBA" id="ARBA00023027"/>
    </source>
</evidence>
<dbReference type="AlphaFoldDB" id="A0A9D2JNP8"/>
<comment type="catalytic activity">
    <reaction evidence="9 10">
        <text>nicotinate beta-D-ribonucleotide + ATP + H(+) = deamido-NAD(+) + diphosphate</text>
        <dbReference type="Rhea" id="RHEA:22860"/>
        <dbReference type="ChEBI" id="CHEBI:15378"/>
        <dbReference type="ChEBI" id="CHEBI:30616"/>
        <dbReference type="ChEBI" id="CHEBI:33019"/>
        <dbReference type="ChEBI" id="CHEBI:57502"/>
        <dbReference type="ChEBI" id="CHEBI:58437"/>
        <dbReference type="EC" id="2.7.7.18"/>
    </reaction>
</comment>
<evidence type="ECO:0000256" key="4">
    <source>
        <dbReference type="ARBA" id="ARBA00022679"/>
    </source>
</evidence>
<comment type="function">
    <text evidence="1 10">Catalyzes the reversible adenylation of nicotinate mononucleotide (NaMN) to nicotinic acid adenine dinucleotide (NaAD).</text>
</comment>
<evidence type="ECO:0000256" key="6">
    <source>
        <dbReference type="ARBA" id="ARBA00022741"/>
    </source>
</evidence>
<sequence length="211" mass="22776">MKILLFGGTFDPPHNGHMNNLRAALALVRPDKAVVMPAGVPPHKAASATPGAVRLAMCACFAAASPVVEISDWELCRPGPSYTVDTLEMLAGRYPGADLYLAVGGDMLLSFTHWRRWQEILQRCTLVVESRAPGQDGALRQAARRLTETAGGRVLFAGAVSYPCASSDLRSGRIPRSRWPALLPEPVLRIIEEQGLYRPANAPQPGKEEAP</sequence>
<evidence type="ECO:0000256" key="5">
    <source>
        <dbReference type="ARBA" id="ARBA00022695"/>
    </source>
</evidence>
<keyword evidence="6 10" id="KW-0547">Nucleotide-binding</keyword>
<dbReference type="HAMAP" id="MF_00244">
    <property type="entry name" value="NaMN_adenylyltr"/>
    <property type="match status" value="1"/>
</dbReference>
<comment type="pathway">
    <text evidence="2 10">Cofactor biosynthesis; NAD(+) biosynthesis; deamido-NAD(+) from nicotinate D-ribonucleotide: step 1/1.</text>
</comment>
<protein>
    <recommendedName>
        <fullName evidence="10">Probable nicotinate-nucleotide adenylyltransferase</fullName>
        <ecNumber evidence="10">2.7.7.18</ecNumber>
    </recommendedName>
    <alternativeName>
        <fullName evidence="10">Deamido-NAD(+) diphosphorylase</fullName>
    </alternativeName>
    <alternativeName>
        <fullName evidence="10">Deamido-NAD(+) pyrophosphorylase</fullName>
    </alternativeName>
    <alternativeName>
        <fullName evidence="10">Nicotinate mononucleotide adenylyltransferase</fullName>
        <shortName evidence="10">NaMN adenylyltransferase</shortName>
    </alternativeName>
</protein>
<dbReference type="NCBIfam" id="TIGR00482">
    <property type="entry name" value="nicotinate (nicotinamide) nucleotide adenylyltransferase"/>
    <property type="match status" value="1"/>
</dbReference>
<proteinExistence type="inferred from homology"/>
<dbReference type="Gene3D" id="3.40.50.620">
    <property type="entry name" value="HUPs"/>
    <property type="match status" value="1"/>
</dbReference>
<dbReference type="GO" id="GO:0009435">
    <property type="term" value="P:NAD+ biosynthetic process"/>
    <property type="evidence" value="ECO:0007669"/>
    <property type="project" value="UniProtKB-UniRule"/>
</dbReference>
<dbReference type="EC" id="2.7.7.18" evidence="10"/>
<comment type="similarity">
    <text evidence="10">Belongs to the NadD family.</text>
</comment>